<dbReference type="InterPro" id="IPR036097">
    <property type="entry name" value="HisK_dim/P_sf"/>
</dbReference>
<comment type="function">
    <text evidence="12">May play the central regulatory role in sporulation. It may be an element of the effector pathway responsible for the activation of sporulation genes in response to nutritional stress. Spo0A may act in concert with spo0H (a sigma factor) to control the expression of some genes that are critical to the sporulation process.</text>
</comment>
<dbReference type="PROSITE" id="PS50109">
    <property type="entry name" value="HIS_KIN"/>
    <property type="match status" value="1"/>
</dbReference>
<dbReference type="SUPFAM" id="SSF47384">
    <property type="entry name" value="Homodimeric domain of signal transducing histidine kinase"/>
    <property type="match status" value="1"/>
</dbReference>
<dbReference type="InterPro" id="IPR003661">
    <property type="entry name" value="HisK_dim/P_dom"/>
</dbReference>
<dbReference type="SMART" id="SM00387">
    <property type="entry name" value="HATPase_c"/>
    <property type="match status" value="1"/>
</dbReference>
<evidence type="ECO:0000259" key="16">
    <source>
        <dbReference type="PROSITE" id="PS50109"/>
    </source>
</evidence>
<evidence type="ECO:0000256" key="4">
    <source>
        <dbReference type="ARBA" id="ARBA00018672"/>
    </source>
</evidence>
<feature type="modified residue" description="4-aspartylphosphate" evidence="13">
    <location>
        <position position="653"/>
    </location>
</feature>
<dbReference type="InterPro" id="IPR001789">
    <property type="entry name" value="Sig_transdc_resp-reg_receiver"/>
</dbReference>
<keyword evidence="20" id="KW-1185">Reference proteome</keyword>
<dbReference type="Pfam" id="PF00072">
    <property type="entry name" value="Response_reg"/>
    <property type="match status" value="1"/>
</dbReference>
<dbReference type="PROSITE" id="PS50110">
    <property type="entry name" value="RESPONSE_REGULATORY"/>
    <property type="match status" value="1"/>
</dbReference>
<evidence type="ECO:0000313" key="19">
    <source>
        <dbReference type="EMBL" id="MCC2165605.1"/>
    </source>
</evidence>
<dbReference type="GO" id="GO:0016020">
    <property type="term" value="C:membrane"/>
    <property type="evidence" value="ECO:0007669"/>
    <property type="project" value="UniProtKB-SubCell"/>
</dbReference>
<comment type="subcellular location">
    <subcellularLocation>
        <location evidence="2">Membrane</location>
    </subcellularLocation>
</comment>
<evidence type="ECO:0000259" key="17">
    <source>
        <dbReference type="PROSITE" id="PS50110"/>
    </source>
</evidence>
<dbReference type="PRINTS" id="PR00344">
    <property type="entry name" value="BCTRLSENSOR"/>
</dbReference>
<dbReference type="Proteomes" id="UP001198962">
    <property type="component" value="Unassembled WGS sequence"/>
</dbReference>
<keyword evidence="6" id="KW-0808">Transferase</keyword>
<proteinExistence type="predicted"/>
<evidence type="ECO:0000259" key="18">
    <source>
        <dbReference type="PROSITE" id="PS50839"/>
    </source>
</evidence>
<keyword evidence="7 15" id="KW-0812">Transmembrane</keyword>
<protein>
    <recommendedName>
        <fullName evidence="4">Stage 0 sporulation protein A homolog</fullName>
        <ecNumber evidence="3">2.7.13.3</ecNumber>
    </recommendedName>
</protein>
<dbReference type="InterPro" id="IPR003594">
    <property type="entry name" value="HATPase_dom"/>
</dbReference>
<comment type="caution">
    <text evidence="19">The sequence shown here is derived from an EMBL/GenBank/DDBJ whole genome shotgun (WGS) entry which is preliminary data.</text>
</comment>
<evidence type="ECO:0000256" key="3">
    <source>
        <dbReference type="ARBA" id="ARBA00012438"/>
    </source>
</evidence>
<organism evidence="19 20">
    <name type="scientific">Brotaphodocola catenula</name>
    <dbReference type="NCBI Taxonomy" id="2885361"/>
    <lineage>
        <taxon>Bacteria</taxon>
        <taxon>Bacillati</taxon>
        <taxon>Bacillota</taxon>
        <taxon>Clostridia</taxon>
        <taxon>Lachnospirales</taxon>
        <taxon>Lachnospiraceae</taxon>
        <taxon>Brotaphodocola</taxon>
    </lineage>
</organism>
<reference evidence="19" key="1">
    <citation type="submission" date="2021-10" db="EMBL/GenBank/DDBJ databases">
        <title>Anaerobic single-cell dispensing facilitates the cultivation of human gut bacteria.</title>
        <authorList>
            <person name="Afrizal A."/>
        </authorList>
    </citation>
    <scope>NUCLEOTIDE SEQUENCE</scope>
    <source>
        <strain evidence="19">CLA-AA-H274</strain>
    </source>
</reference>
<dbReference type="PANTHER" id="PTHR45339">
    <property type="entry name" value="HYBRID SIGNAL TRANSDUCTION HISTIDINE KINASE J"/>
    <property type="match status" value="1"/>
</dbReference>
<dbReference type="SMART" id="SM00388">
    <property type="entry name" value="HisKA"/>
    <property type="match status" value="1"/>
</dbReference>
<keyword evidence="8" id="KW-0418">Kinase</keyword>
<dbReference type="CDD" id="cd17546">
    <property type="entry name" value="REC_hyHK_CKI1_RcsC-like"/>
    <property type="match status" value="1"/>
</dbReference>
<dbReference type="Gene3D" id="3.30.565.10">
    <property type="entry name" value="Histidine kinase-like ATPase, C-terminal domain"/>
    <property type="match status" value="1"/>
</dbReference>
<dbReference type="Pfam" id="PF03924">
    <property type="entry name" value="CHASE"/>
    <property type="match status" value="1"/>
</dbReference>
<evidence type="ECO:0000256" key="9">
    <source>
        <dbReference type="ARBA" id="ARBA00022989"/>
    </source>
</evidence>
<dbReference type="Gene3D" id="3.40.50.2300">
    <property type="match status" value="1"/>
</dbReference>
<dbReference type="Pfam" id="PF02518">
    <property type="entry name" value="HATPase_c"/>
    <property type="match status" value="1"/>
</dbReference>
<dbReference type="Gene3D" id="3.30.450.350">
    <property type="entry name" value="CHASE domain"/>
    <property type="match status" value="1"/>
</dbReference>
<keyword evidence="11 15" id="KW-0472">Membrane</keyword>
<name>A0AAE3AU97_9FIRM</name>
<dbReference type="InterPro" id="IPR036890">
    <property type="entry name" value="HATPase_C_sf"/>
</dbReference>
<evidence type="ECO:0000256" key="6">
    <source>
        <dbReference type="ARBA" id="ARBA00022679"/>
    </source>
</evidence>
<feature type="domain" description="CHASE" evidence="18">
    <location>
        <begin position="108"/>
        <end position="199"/>
    </location>
</feature>
<gene>
    <name evidence="19" type="ORF">LKD32_12105</name>
</gene>
<keyword evidence="5 13" id="KW-0597">Phosphoprotein</keyword>
<dbReference type="InterPro" id="IPR006189">
    <property type="entry name" value="CHASE_dom"/>
</dbReference>
<dbReference type="PROSITE" id="PS50839">
    <property type="entry name" value="CHASE"/>
    <property type="match status" value="1"/>
</dbReference>
<evidence type="ECO:0000256" key="10">
    <source>
        <dbReference type="ARBA" id="ARBA00023012"/>
    </source>
</evidence>
<evidence type="ECO:0000313" key="20">
    <source>
        <dbReference type="Proteomes" id="UP001198962"/>
    </source>
</evidence>
<dbReference type="Gene3D" id="1.10.287.130">
    <property type="match status" value="1"/>
</dbReference>
<dbReference type="InterPro" id="IPR011006">
    <property type="entry name" value="CheY-like_superfamily"/>
</dbReference>
<dbReference type="CDD" id="cd00082">
    <property type="entry name" value="HisKA"/>
    <property type="match status" value="1"/>
</dbReference>
<dbReference type="CDD" id="cd16922">
    <property type="entry name" value="HATPase_EvgS-ArcB-TorS-like"/>
    <property type="match status" value="1"/>
</dbReference>
<feature type="domain" description="Histidine kinase" evidence="16">
    <location>
        <begin position="317"/>
        <end position="540"/>
    </location>
</feature>
<evidence type="ECO:0000256" key="13">
    <source>
        <dbReference type="PROSITE-ProRule" id="PRU00169"/>
    </source>
</evidence>
<dbReference type="RefSeq" id="WP_308451870.1">
    <property type="nucleotide sequence ID" value="NZ_JAJEPU010000042.1"/>
</dbReference>
<accession>A0AAE3AU97</accession>
<dbReference type="SMART" id="SM00448">
    <property type="entry name" value="REC"/>
    <property type="match status" value="1"/>
</dbReference>
<dbReference type="EMBL" id="JAJEPU010000042">
    <property type="protein sequence ID" value="MCC2165605.1"/>
    <property type="molecule type" value="Genomic_DNA"/>
</dbReference>
<dbReference type="SUPFAM" id="SSF55874">
    <property type="entry name" value="ATPase domain of HSP90 chaperone/DNA topoisomerase II/histidine kinase"/>
    <property type="match status" value="1"/>
</dbReference>
<dbReference type="FunFam" id="3.30.565.10:FF:000006">
    <property type="entry name" value="Sensor histidine kinase WalK"/>
    <property type="match status" value="1"/>
</dbReference>
<feature type="transmembrane region" description="Helical" evidence="15">
    <location>
        <begin position="12"/>
        <end position="32"/>
    </location>
</feature>
<sequence length="744" mass="84635">MRKKTDQKTIRMRALLVFVITFLIVLGASVLLNQNQERGERLKAIYTAESTVSRVESQLNRYLAKSDLIKKMIESGMDVESNLFDTLSEFMQDERHVIEAHEIAKDGIINLIYPMEGNEASMGLNMFEHPERKQEARLAKESGDYTIAGPFELVQGGTGVLLFDPIYRADAQGEKQFWGFSILVLNWERFLEEMELDKLEDAGYHYEIWKKNASGGEKNIIAQCKDDEKIRRNTLSVACEVPNDVWYFDIVPVNGWVSLEQAVSGIVVAFILALLLMLGYWQFEEQRRKDLLHAEKLEKMAEEARSANEAKTRFLFNMSHDIRTPMNAIIGFSNFLKQHVDDREKTLEYIDKIQTSSSFLLSLINDVLEMARIESGKAMLKMESGCLSDLVNSLNAVFEPSIRTKNLKYSCNLNVTHEYLICDKTKLREIILNILGNAIKYTPDGGQVTVDITEENLAREGYARYRFVVKDTGIGMSEEYLPHIFEEFTRERTSTESKVFGAGLGLPIVKALIDLMGGTVEIESKVGKGSTFIVTLSFQLADQEQIRLLDQRKSEKTDLQASDWGEEKLREYPKIPEKAKKSEKTVENSESSQEACFQGKRVLLAEDNDLNAEIAETILEERGFVVERAADGELCVEELQKKPERYYDMILMDIQMPNMDGYTAAEVIRKLKDPRRLTPIVAMTANAFEEDRRKAFEAGMNAHIAKPINVNAMFETIREILSESADSADRGEGEKQDTESKSDQ</sequence>
<dbReference type="GO" id="GO:0000155">
    <property type="term" value="F:phosphorelay sensor kinase activity"/>
    <property type="evidence" value="ECO:0007669"/>
    <property type="project" value="InterPro"/>
</dbReference>
<evidence type="ECO:0000256" key="15">
    <source>
        <dbReference type="SAM" id="Phobius"/>
    </source>
</evidence>
<evidence type="ECO:0000256" key="2">
    <source>
        <dbReference type="ARBA" id="ARBA00004370"/>
    </source>
</evidence>
<evidence type="ECO:0000256" key="11">
    <source>
        <dbReference type="ARBA" id="ARBA00023136"/>
    </source>
</evidence>
<dbReference type="InterPro" id="IPR005467">
    <property type="entry name" value="His_kinase_dom"/>
</dbReference>
<keyword evidence="10" id="KW-0902">Two-component regulatory system</keyword>
<feature type="region of interest" description="Disordered" evidence="14">
    <location>
        <begin position="721"/>
        <end position="744"/>
    </location>
</feature>
<dbReference type="InterPro" id="IPR004358">
    <property type="entry name" value="Sig_transdc_His_kin-like_C"/>
</dbReference>
<evidence type="ECO:0000256" key="8">
    <source>
        <dbReference type="ARBA" id="ARBA00022777"/>
    </source>
</evidence>
<dbReference type="SUPFAM" id="SSF52172">
    <property type="entry name" value="CheY-like"/>
    <property type="match status" value="1"/>
</dbReference>
<evidence type="ECO:0000256" key="7">
    <source>
        <dbReference type="ARBA" id="ARBA00022692"/>
    </source>
</evidence>
<evidence type="ECO:0000256" key="5">
    <source>
        <dbReference type="ARBA" id="ARBA00022553"/>
    </source>
</evidence>
<evidence type="ECO:0000256" key="14">
    <source>
        <dbReference type="SAM" id="MobiDB-lite"/>
    </source>
</evidence>
<dbReference type="AlphaFoldDB" id="A0AAE3AU97"/>
<evidence type="ECO:0000256" key="12">
    <source>
        <dbReference type="ARBA" id="ARBA00024867"/>
    </source>
</evidence>
<keyword evidence="9 15" id="KW-1133">Transmembrane helix</keyword>
<dbReference type="Pfam" id="PF00512">
    <property type="entry name" value="HisKA"/>
    <property type="match status" value="1"/>
</dbReference>
<evidence type="ECO:0000256" key="1">
    <source>
        <dbReference type="ARBA" id="ARBA00000085"/>
    </source>
</evidence>
<comment type="catalytic activity">
    <reaction evidence="1">
        <text>ATP + protein L-histidine = ADP + protein N-phospho-L-histidine.</text>
        <dbReference type="EC" id="2.7.13.3"/>
    </reaction>
</comment>
<dbReference type="EC" id="2.7.13.3" evidence="3"/>
<dbReference type="SMART" id="SM01079">
    <property type="entry name" value="CHASE"/>
    <property type="match status" value="1"/>
</dbReference>
<feature type="domain" description="Response regulatory" evidence="17">
    <location>
        <begin position="601"/>
        <end position="721"/>
    </location>
</feature>
<dbReference type="InterPro" id="IPR042240">
    <property type="entry name" value="CHASE_sf"/>
</dbReference>
<dbReference type="PANTHER" id="PTHR45339:SF3">
    <property type="entry name" value="HISTIDINE KINASE"/>
    <property type="match status" value="1"/>
</dbReference>